<dbReference type="EC" id="3.4.24.78" evidence="4"/>
<reference evidence="5 6" key="1">
    <citation type="submission" date="2020-08" db="EMBL/GenBank/DDBJ databases">
        <title>Cohnella phylogeny.</title>
        <authorList>
            <person name="Dunlap C."/>
        </authorList>
    </citation>
    <scope>NUCLEOTIDE SEQUENCE [LARGE SCALE GENOMIC DNA]</scope>
    <source>
        <strain evidence="5 6">DSM 28246</strain>
    </source>
</reference>
<dbReference type="PIRSF" id="PIRSF019549">
    <property type="entry name" value="Peptidase_A25"/>
    <property type="match status" value="1"/>
</dbReference>
<sequence>MQGGKTQAIAALRIRHFAGASAVCAPATLRVGLQRNGLRKERVISVSELDLRKYDIRTDLALEAKEMAETAAGGGLPGVWSETDKNGGITVTRMHIQTEEGAKAIGKMPGHYVTLEVPELRRGDTDLQDRVATTFAREFEAFLNRVGIGQRDSVFVVGLGNWNVTPDALGPIVVENLMVTRQFFELMPDQVSDGYRPVSAVAPGVLGTTGIESSDIVQGIVQQAKPNLVIAVDALAARSLERVNTTIQIADTGIHPGSGIGNKRKGLTKDILGVPCIAIGVPTVLYASTIVNNTMEMVFAHMKQHTPDTSPLFGVFGTMSDTERLQLVKEVLEPVGHDLLVTPKEIDKFIEDIANVIASGLNAALHEAVDTDNVAAYTH</sequence>
<dbReference type="Pfam" id="PF03418">
    <property type="entry name" value="Peptidase_A25"/>
    <property type="match status" value="2"/>
</dbReference>
<dbReference type="InterPro" id="IPR005080">
    <property type="entry name" value="Peptidase_A25"/>
</dbReference>
<dbReference type="Gene3D" id="3.40.50.1450">
    <property type="entry name" value="HybD-like"/>
    <property type="match status" value="1"/>
</dbReference>
<proteinExistence type="inferred from homology"/>
<dbReference type="EMBL" id="JACJVP010000042">
    <property type="protein sequence ID" value="MBB6673953.1"/>
    <property type="molecule type" value="Genomic_DNA"/>
</dbReference>
<keyword evidence="2 4" id="KW-0378">Hydrolase</keyword>
<keyword evidence="1 4" id="KW-0645">Protease</keyword>
<keyword evidence="3 4" id="KW-0865">Zymogen</keyword>
<feature type="chain" id="PRO_5031649741" description="Germination protease" evidence="4">
    <location>
        <begin position="60"/>
        <end position="379"/>
    </location>
</feature>
<comment type="PTM">
    <text evidence="4">Autoproteolytically processed. The inactive tetrameric zymogen termed p46 autoprocesses to a smaller form termed p41, which is active only during spore germination.</text>
</comment>
<comment type="function">
    <text evidence="4">Initiates the rapid degradation of small, acid-soluble proteins during spore germination.</text>
</comment>
<protein>
    <recommendedName>
        <fullName evidence="4">Germination protease</fullName>
        <ecNumber evidence="4">3.4.24.78</ecNumber>
    </recommendedName>
    <alternativeName>
        <fullName evidence="4">GPR endopeptidase</fullName>
    </alternativeName>
    <alternativeName>
        <fullName evidence="4">Germination proteinase</fullName>
    </alternativeName>
    <alternativeName>
        <fullName evidence="4">Spore protease</fullName>
    </alternativeName>
</protein>
<dbReference type="GO" id="GO:0006508">
    <property type="term" value="P:proteolysis"/>
    <property type="evidence" value="ECO:0007669"/>
    <property type="project" value="UniProtKB-UniRule"/>
</dbReference>
<comment type="caution">
    <text evidence="5">The sequence shown here is derived from an EMBL/GenBank/DDBJ whole genome shotgun (WGS) entry which is preliminary data.</text>
</comment>
<dbReference type="GO" id="GO:0004222">
    <property type="term" value="F:metalloendopeptidase activity"/>
    <property type="evidence" value="ECO:0007669"/>
    <property type="project" value="UniProtKB-UniRule"/>
</dbReference>
<gene>
    <name evidence="4" type="primary">gpr</name>
    <name evidence="5" type="ORF">H7C19_25035</name>
</gene>
<evidence type="ECO:0000313" key="6">
    <source>
        <dbReference type="Proteomes" id="UP000547209"/>
    </source>
</evidence>
<evidence type="ECO:0000256" key="3">
    <source>
        <dbReference type="ARBA" id="ARBA00023145"/>
    </source>
</evidence>
<evidence type="ECO:0000256" key="2">
    <source>
        <dbReference type="ARBA" id="ARBA00022801"/>
    </source>
</evidence>
<dbReference type="InterPro" id="IPR023430">
    <property type="entry name" value="Pept_HybD-like_dom_sf"/>
</dbReference>
<dbReference type="GO" id="GO:0009847">
    <property type="term" value="P:spore germination"/>
    <property type="evidence" value="ECO:0007669"/>
    <property type="project" value="UniProtKB-UniRule"/>
</dbReference>
<feature type="propeptide" id="PRO_5031649742" evidence="4">
    <location>
        <begin position="1"/>
        <end position="59"/>
    </location>
</feature>
<dbReference type="HAMAP" id="MF_00626">
    <property type="entry name" value="Germination_prot"/>
    <property type="match status" value="1"/>
</dbReference>
<dbReference type="Proteomes" id="UP000547209">
    <property type="component" value="Unassembled WGS sequence"/>
</dbReference>
<name>A0A7X0RUI8_9BACL</name>
<organism evidence="5 6">
    <name type="scientific">Cohnella nanjingensis</name>
    <dbReference type="NCBI Taxonomy" id="1387779"/>
    <lineage>
        <taxon>Bacteria</taxon>
        <taxon>Bacillati</taxon>
        <taxon>Bacillota</taxon>
        <taxon>Bacilli</taxon>
        <taxon>Bacillales</taxon>
        <taxon>Paenibacillaceae</taxon>
        <taxon>Cohnella</taxon>
    </lineage>
</organism>
<evidence type="ECO:0000256" key="4">
    <source>
        <dbReference type="HAMAP-Rule" id="MF_00626"/>
    </source>
</evidence>
<accession>A0A7X0RUI8</accession>
<dbReference type="NCBIfam" id="TIGR01441">
    <property type="entry name" value="GPR"/>
    <property type="match status" value="1"/>
</dbReference>
<dbReference type="AlphaFoldDB" id="A0A7X0RUI8"/>
<evidence type="ECO:0000313" key="5">
    <source>
        <dbReference type="EMBL" id="MBB6673953.1"/>
    </source>
</evidence>
<evidence type="ECO:0000256" key="1">
    <source>
        <dbReference type="ARBA" id="ARBA00022670"/>
    </source>
</evidence>
<comment type="catalytic activity">
    <reaction evidence="4">
        <text>Endopeptidase action with P4 Glu or Asp, P1 preferably Glu &gt; Asp, P1' hydrophobic and P2' Ala.</text>
        <dbReference type="EC" id="3.4.24.78"/>
    </reaction>
</comment>
<comment type="similarity">
    <text evidence="4">Belongs to the peptidase A25 family.</text>
</comment>
<dbReference type="SUPFAM" id="SSF53163">
    <property type="entry name" value="HybD-like"/>
    <property type="match status" value="1"/>
</dbReference>
<comment type="subunit">
    <text evidence="4">Homotetramer.</text>
</comment>
<keyword evidence="6" id="KW-1185">Reference proteome</keyword>